<evidence type="ECO:0000313" key="1">
    <source>
        <dbReference type="EMBL" id="VVD96922.1"/>
    </source>
</evidence>
<protein>
    <recommendedName>
        <fullName evidence="3">LysR family transcriptional regulator</fullName>
    </recommendedName>
</protein>
<evidence type="ECO:0000313" key="2">
    <source>
        <dbReference type="Proteomes" id="UP000405357"/>
    </source>
</evidence>
<dbReference type="Proteomes" id="UP000405357">
    <property type="component" value="Unassembled WGS sequence"/>
</dbReference>
<keyword evidence="2" id="KW-1185">Reference proteome</keyword>
<name>A0ABY6VWJ0_9BURK</name>
<accession>A0ABY6VWJ0</accession>
<sequence length="74" mass="7995">MTAASVLAHVDSRDLTLGFVRNACAITPIPASSHPKTRLALPIGRVFAEMCRRAWYDLAVNASLNARQTFAANP</sequence>
<gene>
    <name evidence="1" type="ORF">PSO31014_01910</name>
</gene>
<dbReference type="EMBL" id="CABPSG010000004">
    <property type="protein sequence ID" value="VVD96922.1"/>
    <property type="molecule type" value="Genomic_DNA"/>
</dbReference>
<organism evidence="1 2">
    <name type="scientific">Pandoraea soli</name>
    <dbReference type="NCBI Taxonomy" id="2508293"/>
    <lineage>
        <taxon>Bacteria</taxon>
        <taxon>Pseudomonadati</taxon>
        <taxon>Pseudomonadota</taxon>
        <taxon>Betaproteobacteria</taxon>
        <taxon>Burkholderiales</taxon>
        <taxon>Burkholderiaceae</taxon>
        <taxon>Pandoraea</taxon>
    </lineage>
</organism>
<reference evidence="1 2" key="1">
    <citation type="submission" date="2019-08" db="EMBL/GenBank/DDBJ databases">
        <authorList>
            <person name="Peeters C."/>
        </authorList>
    </citation>
    <scope>NUCLEOTIDE SEQUENCE [LARGE SCALE GENOMIC DNA]</scope>
    <source>
        <strain evidence="1 2">LMG 31014</strain>
    </source>
</reference>
<evidence type="ECO:0008006" key="3">
    <source>
        <dbReference type="Google" id="ProtNLM"/>
    </source>
</evidence>
<proteinExistence type="predicted"/>
<comment type="caution">
    <text evidence="1">The sequence shown here is derived from an EMBL/GenBank/DDBJ whole genome shotgun (WGS) entry which is preliminary data.</text>
</comment>